<dbReference type="PROSITE" id="PS00022">
    <property type="entry name" value="EGF_1"/>
    <property type="match status" value="1"/>
</dbReference>
<evidence type="ECO:0008006" key="8">
    <source>
        <dbReference type="Google" id="ProtNLM"/>
    </source>
</evidence>
<feature type="disulfide bond" evidence="1">
    <location>
        <begin position="231"/>
        <end position="240"/>
    </location>
</feature>
<keyword evidence="3" id="KW-0732">Signal</keyword>
<evidence type="ECO:0000259" key="4">
    <source>
        <dbReference type="PROSITE" id="PS50024"/>
    </source>
</evidence>
<dbReference type="EMBL" id="JAODUO010001944">
    <property type="protein sequence ID" value="KAK2156761.1"/>
    <property type="molecule type" value="Genomic_DNA"/>
</dbReference>
<reference evidence="6" key="1">
    <citation type="journal article" date="2023" name="Mol. Biol. Evol.">
        <title>Third-Generation Sequencing Reveals the Adaptive Role of the Epigenome in Three Deep-Sea Polychaetes.</title>
        <authorList>
            <person name="Perez M."/>
            <person name="Aroh O."/>
            <person name="Sun Y."/>
            <person name="Lan Y."/>
            <person name="Juniper S.K."/>
            <person name="Young C.R."/>
            <person name="Angers B."/>
            <person name="Qian P.Y."/>
        </authorList>
    </citation>
    <scope>NUCLEOTIDE SEQUENCE</scope>
    <source>
        <strain evidence="6">R07B-5</strain>
    </source>
</reference>
<feature type="region of interest" description="Disordered" evidence="2">
    <location>
        <begin position="161"/>
        <end position="201"/>
    </location>
</feature>
<feature type="domain" description="EGF-like" evidence="5">
    <location>
        <begin position="205"/>
        <end position="241"/>
    </location>
</feature>
<evidence type="ECO:0000256" key="3">
    <source>
        <dbReference type="SAM" id="SignalP"/>
    </source>
</evidence>
<feature type="signal peptide" evidence="3">
    <location>
        <begin position="1"/>
        <end position="23"/>
    </location>
</feature>
<dbReference type="InterPro" id="IPR000742">
    <property type="entry name" value="EGF"/>
</dbReference>
<feature type="compositionally biased region" description="Polar residues" evidence="2">
    <location>
        <begin position="161"/>
        <end position="183"/>
    </location>
</feature>
<evidence type="ECO:0000256" key="2">
    <source>
        <dbReference type="SAM" id="MobiDB-lite"/>
    </source>
</evidence>
<keyword evidence="1" id="KW-0245">EGF-like domain</keyword>
<dbReference type="Pfam" id="PF01390">
    <property type="entry name" value="SEA"/>
    <property type="match status" value="1"/>
</dbReference>
<dbReference type="SUPFAM" id="SSF82671">
    <property type="entry name" value="SEA domain"/>
    <property type="match status" value="1"/>
</dbReference>
<protein>
    <recommendedName>
        <fullName evidence="8">EGF-like domain-containing protein</fullName>
    </recommendedName>
</protein>
<dbReference type="PROSITE" id="PS50026">
    <property type="entry name" value="EGF_3"/>
    <property type="match status" value="1"/>
</dbReference>
<name>A0AAD9N6F9_RIDPI</name>
<dbReference type="Gene3D" id="2.10.25.10">
    <property type="entry name" value="Laminin"/>
    <property type="match status" value="1"/>
</dbReference>
<evidence type="ECO:0000313" key="7">
    <source>
        <dbReference type="Proteomes" id="UP001209878"/>
    </source>
</evidence>
<evidence type="ECO:0000313" key="6">
    <source>
        <dbReference type="EMBL" id="KAK2156761.1"/>
    </source>
</evidence>
<dbReference type="InterPro" id="IPR036364">
    <property type="entry name" value="SEA_dom_sf"/>
</dbReference>
<dbReference type="AlphaFoldDB" id="A0AAD9N6F9"/>
<evidence type="ECO:0000256" key="1">
    <source>
        <dbReference type="PROSITE-ProRule" id="PRU00076"/>
    </source>
</evidence>
<evidence type="ECO:0000259" key="5">
    <source>
        <dbReference type="PROSITE" id="PS50026"/>
    </source>
</evidence>
<dbReference type="InterPro" id="IPR000082">
    <property type="entry name" value="SEA_dom"/>
</dbReference>
<sequence>MSSKAMEWTLCLLAVSSLTTVNAAALKQEFIYTSEMRIVDRSFHPEYSDSTSSAYKALTEEMKTKISHLYENYLDAKELKRIEDLSFSNGSLVVKYKLVLAKNISATKLAELLARASQVKTSSIGFRINSSSVKVLQIKQINVSRNVVTFSRAKTTTPTTSMLMDDITSGSAPPTDSHPSTNSRETDRPNKTAGARESRPGNVRSKYGCIEWGCHNGGTCIRRGRLSWCKCRKSYSGIHCDIGHPKPYKYNTKGLVLALSVSRRRCPLRHARPYRRPIAW</sequence>
<feature type="domain" description="SEA" evidence="4">
    <location>
        <begin position="28"/>
        <end position="140"/>
    </location>
</feature>
<gene>
    <name evidence="6" type="ORF">NP493_1947g00007</name>
</gene>
<accession>A0AAD9N6F9</accession>
<dbReference type="PROSITE" id="PS50024">
    <property type="entry name" value="SEA"/>
    <property type="match status" value="1"/>
</dbReference>
<keyword evidence="7" id="KW-1185">Reference proteome</keyword>
<organism evidence="6 7">
    <name type="scientific">Ridgeia piscesae</name>
    <name type="common">Tubeworm</name>
    <dbReference type="NCBI Taxonomy" id="27915"/>
    <lineage>
        <taxon>Eukaryota</taxon>
        <taxon>Metazoa</taxon>
        <taxon>Spiralia</taxon>
        <taxon>Lophotrochozoa</taxon>
        <taxon>Annelida</taxon>
        <taxon>Polychaeta</taxon>
        <taxon>Sedentaria</taxon>
        <taxon>Canalipalpata</taxon>
        <taxon>Sabellida</taxon>
        <taxon>Siboglinidae</taxon>
        <taxon>Ridgeia</taxon>
    </lineage>
</organism>
<comment type="caution">
    <text evidence="1">Lacks conserved residue(s) required for the propagation of feature annotation.</text>
</comment>
<feature type="chain" id="PRO_5042221628" description="EGF-like domain-containing protein" evidence="3">
    <location>
        <begin position="24"/>
        <end position="280"/>
    </location>
</feature>
<dbReference type="SUPFAM" id="SSF57196">
    <property type="entry name" value="EGF/Laminin"/>
    <property type="match status" value="1"/>
</dbReference>
<proteinExistence type="predicted"/>
<feature type="compositionally biased region" description="Basic and acidic residues" evidence="2">
    <location>
        <begin position="184"/>
        <end position="199"/>
    </location>
</feature>
<dbReference type="Gene3D" id="3.30.70.960">
    <property type="entry name" value="SEA domain"/>
    <property type="match status" value="1"/>
</dbReference>
<dbReference type="Proteomes" id="UP001209878">
    <property type="component" value="Unassembled WGS sequence"/>
</dbReference>
<keyword evidence="1" id="KW-1015">Disulfide bond</keyword>
<comment type="caution">
    <text evidence="6">The sequence shown here is derived from an EMBL/GenBank/DDBJ whole genome shotgun (WGS) entry which is preliminary data.</text>
</comment>